<name>A0A0F9GEJ6_9ZZZZ</name>
<gene>
    <name evidence="1" type="ORF">LCGC14_2130930</name>
</gene>
<sequence>MSGILELLELLAELLKPALAALRDGRDLSPEERAMVSAKVDATGDRLRKAAGR</sequence>
<protein>
    <submittedName>
        <fullName evidence="1">Uncharacterized protein</fullName>
    </submittedName>
</protein>
<organism evidence="1">
    <name type="scientific">marine sediment metagenome</name>
    <dbReference type="NCBI Taxonomy" id="412755"/>
    <lineage>
        <taxon>unclassified sequences</taxon>
        <taxon>metagenomes</taxon>
        <taxon>ecological metagenomes</taxon>
    </lineage>
</organism>
<dbReference type="EMBL" id="LAZR01026728">
    <property type="protein sequence ID" value="KKL67845.1"/>
    <property type="molecule type" value="Genomic_DNA"/>
</dbReference>
<accession>A0A0F9GEJ6</accession>
<reference evidence="1" key="1">
    <citation type="journal article" date="2015" name="Nature">
        <title>Complex archaea that bridge the gap between prokaryotes and eukaryotes.</title>
        <authorList>
            <person name="Spang A."/>
            <person name="Saw J.H."/>
            <person name="Jorgensen S.L."/>
            <person name="Zaremba-Niedzwiedzka K."/>
            <person name="Martijn J."/>
            <person name="Lind A.E."/>
            <person name="van Eijk R."/>
            <person name="Schleper C."/>
            <person name="Guy L."/>
            <person name="Ettema T.J."/>
        </authorList>
    </citation>
    <scope>NUCLEOTIDE SEQUENCE</scope>
</reference>
<evidence type="ECO:0000313" key="1">
    <source>
        <dbReference type="EMBL" id="KKL67845.1"/>
    </source>
</evidence>
<proteinExistence type="predicted"/>
<dbReference type="AlphaFoldDB" id="A0A0F9GEJ6"/>
<comment type="caution">
    <text evidence="1">The sequence shown here is derived from an EMBL/GenBank/DDBJ whole genome shotgun (WGS) entry which is preliminary data.</text>
</comment>